<reference evidence="5" key="1">
    <citation type="submission" date="2016-11" db="EMBL/GenBank/DDBJ databases">
        <authorList>
            <person name="Varghese N."/>
            <person name="Submissions S."/>
        </authorList>
    </citation>
    <scope>NUCLEOTIDE SEQUENCE [LARGE SCALE GENOMIC DNA]</scope>
    <source>
        <strain evidence="5">DSM 24786</strain>
    </source>
</reference>
<evidence type="ECO:0000313" key="5">
    <source>
        <dbReference type="Proteomes" id="UP000183257"/>
    </source>
</evidence>
<evidence type="ECO:0000313" key="4">
    <source>
        <dbReference type="EMBL" id="SFW59794.1"/>
    </source>
</evidence>
<dbReference type="PANTHER" id="PTHR12558:SF13">
    <property type="entry name" value="CELL DIVISION CYCLE PROTEIN 27 HOMOLOG"/>
    <property type="match status" value="1"/>
</dbReference>
<dbReference type="InterPro" id="IPR013105">
    <property type="entry name" value="TPR_2"/>
</dbReference>
<dbReference type="PROSITE" id="PS51257">
    <property type="entry name" value="PROKAR_LIPOPROTEIN"/>
    <property type="match status" value="1"/>
</dbReference>
<evidence type="ECO:0000256" key="2">
    <source>
        <dbReference type="ARBA" id="ARBA00022803"/>
    </source>
</evidence>
<evidence type="ECO:0000256" key="1">
    <source>
        <dbReference type="ARBA" id="ARBA00022737"/>
    </source>
</evidence>
<dbReference type="OrthoDB" id="1149028at2"/>
<dbReference type="SUPFAM" id="SSF48452">
    <property type="entry name" value="TPR-like"/>
    <property type="match status" value="1"/>
</dbReference>
<dbReference type="PROSITE" id="PS50005">
    <property type="entry name" value="TPR"/>
    <property type="match status" value="2"/>
</dbReference>
<dbReference type="PANTHER" id="PTHR12558">
    <property type="entry name" value="CELL DIVISION CYCLE 16,23,27"/>
    <property type="match status" value="1"/>
</dbReference>
<dbReference type="Proteomes" id="UP000183257">
    <property type="component" value="Unassembled WGS sequence"/>
</dbReference>
<keyword evidence="2 3" id="KW-0802">TPR repeat</keyword>
<dbReference type="SMART" id="SM00028">
    <property type="entry name" value="TPR"/>
    <property type="match status" value="3"/>
</dbReference>
<accession>A0A1K1QIP0</accession>
<feature type="repeat" description="TPR" evidence="3">
    <location>
        <begin position="61"/>
        <end position="94"/>
    </location>
</feature>
<dbReference type="STRING" id="76595.SAMN05660313_02676"/>
<feature type="repeat" description="TPR" evidence="3">
    <location>
        <begin position="95"/>
        <end position="128"/>
    </location>
</feature>
<keyword evidence="1" id="KW-0677">Repeat</keyword>
<dbReference type="Gene3D" id="1.25.40.10">
    <property type="entry name" value="Tetratricopeptide repeat domain"/>
    <property type="match status" value="1"/>
</dbReference>
<dbReference type="Pfam" id="PF13414">
    <property type="entry name" value="TPR_11"/>
    <property type="match status" value="1"/>
</dbReference>
<dbReference type="InterPro" id="IPR019734">
    <property type="entry name" value="TPR_rpt"/>
</dbReference>
<dbReference type="InterPro" id="IPR011990">
    <property type="entry name" value="TPR-like_helical_dom_sf"/>
</dbReference>
<protein>
    <submittedName>
        <fullName evidence="4">Tetratricopeptide repeat-containing protein</fullName>
    </submittedName>
</protein>
<proteinExistence type="predicted"/>
<sequence length="212" mass="23654">MRNSFLIVVLFLSLISCGNGEKSDLTKQLDITTASDEYLKGNVDAANSLMENYVVKEKQNEYAWTLLGNTYIALEDDEKARNAFDNAVKIDPNMEEAVTGLGIVERMAGNYEKAAKLYERAIEINPKYAEAYSSLVVIYLKQKEFAKATEVGVKSYELDKGNPVIAANLCVAFHYAGDSISREKYFNEAKINGYKNLAGIREIIDGELTVFD</sequence>
<name>A0A1K1QIP0_9FLAO</name>
<dbReference type="RefSeq" id="WP_072304307.1">
    <property type="nucleotide sequence ID" value="NZ_FPIY01000004.1"/>
</dbReference>
<dbReference type="EMBL" id="FPIY01000004">
    <property type="protein sequence ID" value="SFW59794.1"/>
    <property type="molecule type" value="Genomic_DNA"/>
</dbReference>
<organism evidence="4 5">
    <name type="scientific">Cellulophaga fucicola</name>
    <dbReference type="NCBI Taxonomy" id="76595"/>
    <lineage>
        <taxon>Bacteria</taxon>
        <taxon>Pseudomonadati</taxon>
        <taxon>Bacteroidota</taxon>
        <taxon>Flavobacteriia</taxon>
        <taxon>Flavobacteriales</taxon>
        <taxon>Flavobacteriaceae</taxon>
        <taxon>Cellulophaga</taxon>
    </lineage>
</organism>
<gene>
    <name evidence="4" type="ORF">SAMN05660313_02676</name>
</gene>
<keyword evidence="5" id="KW-1185">Reference proteome</keyword>
<evidence type="ECO:0000256" key="3">
    <source>
        <dbReference type="PROSITE-ProRule" id="PRU00339"/>
    </source>
</evidence>
<dbReference type="AlphaFoldDB" id="A0A1K1QIP0"/>
<dbReference type="Pfam" id="PF07719">
    <property type="entry name" value="TPR_2"/>
    <property type="match status" value="1"/>
</dbReference>
<dbReference type="PROSITE" id="PS50293">
    <property type="entry name" value="TPR_REGION"/>
    <property type="match status" value="1"/>
</dbReference>